<organism evidence="1 2">
    <name type="scientific">Tunturiibacter empetritectus</name>
    <dbReference type="NCBI Taxonomy" id="3069691"/>
    <lineage>
        <taxon>Bacteria</taxon>
        <taxon>Pseudomonadati</taxon>
        <taxon>Acidobacteriota</taxon>
        <taxon>Terriglobia</taxon>
        <taxon>Terriglobales</taxon>
        <taxon>Acidobacteriaceae</taxon>
        <taxon>Tunturiibacter</taxon>
    </lineage>
</organism>
<sequence length="104" mass="11974">MTQPAHKRRICSYDMAEVSPEGYVLAEEQGEMYFCDARCLCLWAVHFVTNPRRSEEQKRIACELTMPSGERRKFTDFIEAAQWSAANALQGDSNPWRENGIKVD</sequence>
<dbReference type="AlphaFoldDB" id="A0A7W8ILI3"/>
<evidence type="ECO:0000313" key="1">
    <source>
        <dbReference type="EMBL" id="MBB5319445.1"/>
    </source>
</evidence>
<protein>
    <submittedName>
        <fullName evidence="1">Uncharacterized protein</fullName>
    </submittedName>
</protein>
<dbReference type="Proteomes" id="UP000568106">
    <property type="component" value="Unassembled WGS sequence"/>
</dbReference>
<comment type="caution">
    <text evidence="1">The sequence shown here is derived from an EMBL/GenBank/DDBJ whole genome shotgun (WGS) entry which is preliminary data.</text>
</comment>
<name>A0A7W8ILI3_9BACT</name>
<reference evidence="1" key="1">
    <citation type="submission" date="2020-08" db="EMBL/GenBank/DDBJ databases">
        <title>Genomic Encyclopedia of Type Strains, Phase IV (KMG-V): Genome sequencing to study the core and pangenomes of soil and plant-associated prokaryotes.</title>
        <authorList>
            <person name="Whitman W."/>
        </authorList>
    </citation>
    <scope>NUCLEOTIDE SEQUENCE [LARGE SCALE GENOMIC DNA]</scope>
    <source>
        <strain evidence="1">M8UP27</strain>
    </source>
</reference>
<gene>
    <name evidence="1" type="ORF">HDF09_004154</name>
</gene>
<accession>A0A7W8ILI3</accession>
<dbReference type="EMBL" id="JACHDY010000009">
    <property type="protein sequence ID" value="MBB5319445.1"/>
    <property type="molecule type" value="Genomic_DNA"/>
</dbReference>
<keyword evidence="2" id="KW-1185">Reference proteome</keyword>
<evidence type="ECO:0000313" key="2">
    <source>
        <dbReference type="Proteomes" id="UP000568106"/>
    </source>
</evidence>
<proteinExistence type="predicted"/>